<dbReference type="OrthoDB" id="517576at2"/>
<name>A0A0V8J4S5_9BACL</name>
<reference evidence="1 2" key="1">
    <citation type="journal article" date="2014" name="Antonie Van Leeuwenhoek">
        <title>Fictibacillus enclensis sp. nov., isolated from marine sediment.</title>
        <authorList>
            <person name="Dastager S.G."/>
            <person name="Mawlankar R."/>
            <person name="Srinivasan K."/>
            <person name="Tang S.K."/>
            <person name="Lee J.C."/>
            <person name="Ramana V.V."/>
            <person name="Shouche Y.S."/>
        </authorList>
    </citation>
    <scope>NUCLEOTIDE SEQUENCE [LARGE SCALE GENOMIC DNA]</scope>
    <source>
        <strain evidence="1 2">NIO-1003</strain>
    </source>
</reference>
<dbReference type="EMBL" id="LNQN01000005">
    <property type="protein sequence ID" value="KSU82095.1"/>
    <property type="molecule type" value="Genomic_DNA"/>
</dbReference>
<organism evidence="1 2">
    <name type="scientific">Fictibacillus enclensis</name>
    <dbReference type="NCBI Taxonomy" id="1017270"/>
    <lineage>
        <taxon>Bacteria</taxon>
        <taxon>Bacillati</taxon>
        <taxon>Bacillota</taxon>
        <taxon>Bacilli</taxon>
        <taxon>Bacillales</taxon>
        <taxon>Fictibacillaceae</taxon>
        <taxon>Fictibacillus</taxon>
    </lineage>
</organism>
<evidence type="ECO:0000313" key="1">
    <source>
        <dbReference type="EMBL" id="KSU82095.1"/>
    </source>
</evidence>
<gene>
    <name evidence="1" type="ORF">AS030_17660</name>
</gene>
<proteinExistence type="predicted"/>
<protein>
    <recommendedName>
        <fullName evidence="3">Morn repeat protein</fullName>
    </recommendedName>
</protein>
<dbReference type="AlphaFoldDB" id="A0A0V8J4S5"/>
<evidence type="ECO:0000313" key="2">
    <source>
        <dbReference type="Proteomes" id="UP000054099"/>
    </source>
</evidence>
<dbReference type="RefSeq" id="WP_061974052.1">
    <property type="nucleotide sequence ID" value="NZ_FMAV01000003.1"/>
</dbReference>
<comment type="caution">
    <text evidence="1">The sequence shown here is derived from an EMBL/GenBank/DDBJ whole genome shotgun (WGS) entry which is preliminary data.</text>
</comment>
<sequence>MLNDILTKDYIIQNGVEFEEHLEFGGPYDLGIVEYTPDGKERLFTGLAYDLYEDGNIESYFYVENGVKQGKYVEFFSNGNVKRIGNMNKNSAEGYQVEFYENNNKKYESECIAGLEMTFTKYDENGNIIEQKTEPSEADLLYAKKFSSETNG</sequence>
<dbReference type="Proteomes" id="UP000054099">
    <property type="component" value="Unassembled WGS sequence"/>
</dbReference>
<evidence type="ECO:0008006" key="3">
    <source>
        <dbReference type="Google" id="ProtNLM"/>
    </source>
</evidence>
<accession>A0A0V8J4S5</accession>
<dbReference type="SUPFAM" id="SSF82185">
    <property type="entry name" value="Histone H3 K4-specific methyltransferase SET7/9 N-terminal domain"/>
    <property type="match status" value="1"/>
</dbReference>
<keyword evidence="2" id="KW-1185">Reference proteome</keyword>
<dbReference type="Gene3D" id="3.90.930.1">
    <property type="match status" value="1"/>
</dbReference>